<dbReference type="Pfam" id="PF02777">
    <property type="entry name" value="Sod_Fe_C"/>
    <property type="match status" value="1"/>
</dbReference>
<dbReference type="GO" id="GO:0004784">
    <property type="term" value="F:superoxide dismutase activity"/>
    <property type="evidence" value="ECO:0007669"/>
    <property type="project" value="InterPro"/>
</dbReference>
<dbReference type="SUPFAM" id="SSF54719">
    <property type="entry name" value="Fe,Mn superoxide dismutase (SOD), C-terminal domain"/>
    <property type="match status" value="1"/>
</dbReference>
<gene>
    <name evidence="2" type="ORF">NAES01612_LOCUS2812</name>
</gene>
<dbReference type="InterPro" id="IPR019832">
    <property type="entry name" value="Mn/Fe_SOD_C"/>
</dbReference>
<dbReference type="PANTHER" id="PTHR43595">
    <property type="entry name" value="37S RIBOSOMAL PROTEIN S26, MITOCHONDRIAL"/>
    <property type="match status" value="1"/>
</dbReference>
<dbReference type="GO" id="GO:0046872">
    <property type="term" value="F:metal ion binding"/>
    <property type="evidence" value="ECO:0007669"/>
    <property type="project" value="InterPro"/>
</dbReference>
<feature type="domain" description="Manganese/iron superoxide dismutase C-terminal" evidence="1">
    <location>
        <begin position="208"/>
        <end position="307"/>
    </location>
</feature>
<evidence type="ECO:0000313" key="2">
    <source>
        <dbReference type="EMBL" id="CAE2277099.1"/>
    </source>
</evidence>
<accession>A0A7S4JXI0</accession>
<reference evidence="2" key="1">
    <citation type="submission" date="2021-01" db="EMBL/GenBank/DDBJ databases">
        <authorList>
            <person name="Corre E."/>
            <person name="Pelletier E."/>
            <person name="Niang G."/>
            <person name="Scheremetjew M."/>
            <person name="Finn R."/>
            <person name="Kale V."/>
            <person name="Holt S."/>
            <person name="Cochrane G."/>
            <person name="Meng A."/>
            <person name="Brown T."/>
            <person name="Cohen L."/>
        </authorList>
    </citation>
    <scope>NUCLEOTIDE SEQUENCE</scope>
    <source>
        <strain evidence="2">SoJaBio B1-5/56/2</strain>
    </source>
</reference>
<name>A0A7S4JXI0_9EUKA</name>
<dbReference type="Gene3D" id="3.55.40.20">
    <property type="entry name" value="Iron/manganese superoxide dismutase, C-terminal domain"/>
    <property type="match status" value="1"/>
</dbReference>
<proteinExistence type="predicted"/>
<sequence length="316" mass="36937">MFSLRVGRTLATTSWVATAPAVSFPACSLFIPSSTPAISFQKTTPQTSLLRGMHTSQMLLGSKQKDMAPDPTTYKAPAIAKRVTETYLGDPKLFLGFHYVTVPQWSFSEGISGFMSGESYKHHFFLSLEQCKRLNEYLWNTDFVEYEDKMLVRDQRRIVLERMIVDLHHNPRATMLYNYASEVLIHDFWWKCLKPRAVLSQHNKISREMKIALNLQFGGYREFLNELRQKALSIKSNGYVWVLADRSKIEIITTHNSQHPITITKKMRPLLVLDMWEHAYCLDYHNDKERYIDNFLEVIHWDFVNQNFSLARRKTD</sequence>
<dbReference type="InterPro" id="IPR036314">
    <property type="entry name" value="SOD_C_sf"/>
</dbReference>
<dbReference type="EMBL" id="HBKR01004199">
    <property type="protein sequence ID" value="CAE2277099.1"/>
    <property type="molecule type" value="Transcribed_RNA"/>
</dbReference>
<dbReference type="GO" id="GO:0005737">
    <property type="term" value="C:cytoplasm"/>
    <property type="evidence" value="ECO:0007669"/>
    <property type="project" value="TreeGrafter"/>
</dbReference>
<organism evidence="2">
    <name type="scientific">Paramoeba aestuarina</name>
    <dbReference type="NCBI Taxonomy" id="180227"/>
    <lineage>
        <taxon>Eukaryota</taxon>
        <taxon>Amoebozoa</taxon>
        <taxon>Discosea</taxon>
        <taxon>Flabellinia</taxon>
        <taxon>Dactylopodida</taxon>
        <taxon>Paramoebidae</taxon>
        <taxon>Paramoeba</taxon>
    </lineage>
</organism>
<dbReference type="PANTHER" id="PTHR43595:SF2">
    <property type="entry name" value="SMALL RIBOSOMAL SUBUNIT PROTEIN MS42"/>
    <property type="match status" value="1"/>
</dbReference>
<evidence type="ECO:0000259" key="1">
    <source>
        <dbReference type="Pfam" id="PF02777"/>
    </source>
</evidence>
<protein>
    <recommendedName>
        <fullName evidence="1">Manganese/iron superoxide dismutase C-terminal domain-containing protein</fullName>
    </recommendedName>
</protein>
<dbReference type="AlphaFoldDB" id="A0A7S4JXI0"/>